<protein>
    <recommendedName>
        <fullName evidence="2">Zinc-type alcohol dehydrogenase-like protein</fullName>
    </recommendedName>
</protein>
<dbReference type="AlphaFoldDB" id="A0A1H3S2S7"/>
<dbReference type="GO" id="GO:0008270">
    <property type="term" value="F:zinc ion binding"/>
    <property type="evidence" value="ECO:0007669"/>
    <property type="project" value="InterPro"/>
</dbReference>
<keyword evidence="2" id="KW-0479">Metal-binding</keyword>
<gene>
    <name evidence="4" type="ORF">SAMN05421684_4464</name>
</gene>
<dbReference type="EMBL" id="FNQB01000002">
    <property type="protein sequence ID" value="SDZ31918.1"/>
    <property type="molecule type" value="Genomic_DNA"/>
</dbReference>
<organism evidence="4 5">
    <name type="scientific">Asanoa ishikariensis</name>
    <dbReference type="NCBI Taxonomy" id="137265"/>
    <lineage>
        <taxon>Bacteria</taxon>
        <taxon>Bacillati</taxon>
        <taxon>Actinomycetota</taxon>
        <taxon>Actinomycetes</taxon>
        <taxon>Micromonosporales</taxon>
        <taxon>Micromonosporaceae</taxon>
        <taxon>Asanoa</taxon>
    </lineage>
</organism>
<dbReference type="InterPro" id="IPR036291">
    <property type="entry name" value="NAD(P)-bd_dom_sf"/>
</dbReference>
<evidence type="ECO:0000313" key="4">
    <source>
        <dbReference type="EMBL" id="SDZ31918.1"/>
    </source>
</evidence>
<dbReference type="STRING" id="137265.SAMN05421684_4464"/>
<dbReference type="InterPro" id="IPR014182">
    <property type="entry name" value="ADH_Zn_typ-1"/>
</dbReference>
<dbReference type="InterPro" id="IPR013154">
    <property type="entry name" value="ADH-like_N"/>
</dbReference>
<keyword evidence="5" id="KW-1185">Reference proteome</keyword>
<dbReference type="Gene3D" id="3.40.50.720">
    <property type="entry name" value="NAD(P)-binding Rossmann-like Domain"/>
    <property type="match status" value="1"/>
</dbReference>
<dbReference type="InterPro" id="IPR011032">
    <property type="entry name" value="GroES-like_sf"/>
</dbReference>
<dbReference type="Proteomes" id="UP000199632">
    <property type="component" value="Unassembled WGS sequence"/>
</dbReference>
<comment type="similarity">
    <text evidence="2">Belongs to the zinc-containing alcohol dehydrogenase family. Quinone oxidoreductase subfamily.</text>
</comment>
<dbReference type="CDD" id="cd08252">
    <property type="entry name" value="AL_MDR"/>
    <property type="match status" value="1"/>
</dbReference>
<dbReference type="GO" id="GO:0016491">
    <property type="term" value="F:oxidoreductase activity"/>
    <property type="evidence" value="ECO:0007669"/>
    <property type="project" value="UniProtKB-KW"/>
</dbReference>
<evidence type="ECO:0000256" key="1">
    <source>
        <dbReference type="ARBA" id="ARBA00022857"/>
    </source>
</evidence>
<proteinExistence type="inferred from homology"/>
<name>A0A1H3S2S7_9ACTN</name>
<dbReference type="RefSeq" id="WP_239083789.1">
    <property type="nucleotide sequence ID" value="NZ_BOND01000020.1"/>
</dbReference>
<dbReference type="SMART" id="SM00829">
    <property type="entry name" value="PKS_ER"/>
    <property type="match status" value="1"/>
</dbReference>
<dbReference type="Pfam" id="PF08240">
    <property type="entry name" value="ADH_N"/>
    <property type="match status" value="1"/>
</dbReference>
<evidence type="ECO:0000259" key="3">
    <source>
        <dbReference type="SMART" id="SM00829"/>
    </source>
</evidence>
<keyword evidence="2" id="KW-0862">Zinc</keyword>
<dbReference type="SUPFAM" id="SSF50129">
    <property type="entry name" value="GroES-like"/>
    <property type="match status" value="1"/>
</dbReference>
<dbReference type="PANTHER" id="PTHR44154">
    <property type="entry name" value="QUINONE OXIDOREDUCTASE"/>
    <property type="match status" value="1"/>
</dbReference>
<dbReference type="PANTHER" id="PTHR44154:SF1">
    <property type="entry name" value="QUINONE OXIDOREDUCTASE"/>
    <property type="match status" value="1"/>
</dbReference>
<dbReference type="InterPro" id="IPR020843">
    <property type="entry name" value="ER"/>
</dbReference>
<dbReference type="SUPFAM" id="SSF51735">
    <property type="entry name" value="NAD(P)-binding Rossmann-fold domains"/>
    <property type="match status" value="1"/>
</dbReference>
<keyword evidence="1" id="KW-0521">NADP</keyword>
<dbReference type="Pfam" id="PF13602">
    <property type="entry name" value="ADH_zinc_N_2"/>
    <property type="match status" value="1"/>
</dbReference>
<sequence length="333" mass="35255">MGDLMRAVGYRRALPITDPESLVDADVPMPTPGPHDLLVRVEAVSVNPVDVKSRSGGDPKGFRILGYDAAGVVTAVGQAVTRFGVGDEVYYAGQIDRPGSNAQFQAVNENIVGAKPASLDFADAAALPLTTITAWEMLFDHFGLSSTSTGTLLVVGGAGGVGSMVLQLARARTGLTLVATAGRGDSQRWAMEMGAHHVVDRRNLVESVRAATPDGVDYLISPYSKGNIDAYAELMRPLGHIAATDEPEGLDLLPLKAKSVAWHWELMFTRPMLLPEDAYQHELLEETAKLVDAGTVRSTATTRLGPLDAATMRDAHARVESTAAIGKVVVSAS</sequence>
<reference evidence="5" key="1">
    <citation type="submission" date="2016-10" db="EMBL/GenBank/DDBJ databases">
        <authorList>
            <person name="Varghese N."/>
            <person name="Submissions S."/>
        </authorList>
    </citation>
    <scope>NUCLEOTIDE SEQUENCE [LARGE SCALE GENOMIC DNA]</scope>
    <source>
        <strain evidence="5">DSM 44718</strain>
    </source>
</reference>
<feature type="domain" description="Enoyl reductase (ER)" evidence="3">
    <location>
        <begin position="17"/>
        <end position="330"/>
    </location>
</feature>
<dbReference type="Gene3D" id="3.90.180.10">
    <property type="entry name" value="Medium-chain alcohol dehydrogenases, catalytic domain"/>
    <property type="match status" value="1"/>
</dbReference>
<evidence type="ECO:0000313" key="5">
    <source>
        <dbReference type="Proteomes" id="UP000199632"/>
    </source>
</evidence>
<accession>A0A1H3S2S7</accession>
<evidence type="ECO:0000256" key="2">
    <source>
        <dbReference type="RuleBase" id="RU364000"/>
    </source>
</evidence>
<keyword evidence="2" id="KW-0560">Oxidoreductase</keyword>
<dbReference type="InterPro" id="IPR051603">
    <property type="entry name" value="Zinc-ADH_QOR/CCCR"/>
</dbReference>
<dbReference type="NCBIfam" id="TIGR02817">
    <property type="entry name" value="adh_fam_1"/>
    <property type="match status" value="1"/>
</dbReference>